<dbReference type="GO" id="GO:0015288">
    <property type="term" value="F:porin activity"/>
    <property type="evidence" value="ECO:0007669"/>
    <property type="project" value="TreeGrafter"/>
</dbReference>
<dbReference type="PANTHER" id="PTHR34596">
    <property type="entry name" value="CHITOPORIN"/>
    <property type="match status" value="1"/>
</dbReference>
<evidence type="ECO:0000313" key="6">
    <source>
        <dbReference type="Proteomes" id="UP000192536"/>
    </source>
</evidence>
<evidence type="ECO:0000256" key="3">
    <source>
        <dbReference type="ARBA" id="ARBA00022729"/>
    </source>
</evidence>
<gene>
    <name evidence="5" type="ORF">BS640_05130</name>
</gene>
<keyword evidence="2" id="KW-0813">Transport</keyword>
<dbReference type="AlphaFoldDB" id="A0A1X0WIG4"/>
<evidence type="ECO:0000256" key="4">
    <source>
        <dbReference type="SAM" id="SignalP"/>
    </source>
</evidence>
<sequence length="423" mass="46320">MKKILPLSLLAALCAQSAYADTVQDNNGFIADSHLNVLLRNAYIDRNYKPDGVRTREEWGQGLIANFTSGFTQGPVGFGFDALGQYAVRLDGGRGHSGAGGIDFFSQDQDGRAKSDLAKFGATAKMRISKTVLSYGTQAPELPILTADSSRLLDETYTGFMIDSQEIDGLDITAGHFTDEQQKSDDSHNSGLHGLSFGGARYQFNDRLSGSLYASNVEGVLNKQYLGMTYRQPLAPEHALIFDFNGYKSRLTQDYANTLDTGRSNDIWSLATSYVAGIHTFKLAYQQSNGSTGYNYGGYRKNGGVGDGGNTIWLSNSYWSDFNGQGERSWQLAYSVDLSGLGVQGLSYDVAYVRGDNIQTSETTNGHEHELFNQIQYKVPDGVAKGLKLKLRYSVLRVSSDASSYNVGGNEVRVYVEYPISIF</sequence>
<dbReference type="STRING" id="1646377.BS640_05130"/>
<dbReference type="GeneID" id="93564674"/>
<dbReference type="Gene3D" id="2.40.160.10">
    <property type="entry name" value="Porin"/>
    <property type="match status" value="1"/>
</dbReference>
<accession>A0A1X0WIG4</accession>
<comment type="caution">
    <text evidence="5">The sequence shown here is derived from an EMBL/GenBank/DDBJ whole genome shotgun (WGS) entry which is preliminary data.</text>
</comment>
<dbReference type="InterPro" id="IPR023614">
    <property type="entry name" value="Porin_dom_sf"/>
</dbReference>
<keyword evidence="6" id="KW-1185">Reference proteome</keyword>
<proteinExistence type="inferred from homology"/>
<evidence type="ECO:0000256" key="1">
    <source>
        <dbReference type="ARBA" id="ARBA00009075"/>
    </source>
</evidence>
<dbReference type="Pfam" id="PF03573">
    <property type="entry name" value="OprD"/>
    <property type="match status" value="1"/>
</dbReference>
<keyword evidence="3 4" id="KW-0732">Signal</keyword>
<dbReference type="Proteomes" id="UP000192536">
    <property type="component" value="Unassembled WGS sequence"/>
</dbReference>
<reference evidence="5 6" key="1">
    <citation type="journal article" date="2017" name="Int. J. Syst. Evol. Microbiol.">
        <title>Rouxiella badensis sp. nov. and Rouxiella silvae sp. nov. isolated from peat bog soil in Germany and emendation of the genus description.</title>
        <authorList>
            <person name="Le Fleche-Mateos A."/>
            <person name="Kugler J.H."/>
            <person name="Hansen S.H."/>
            <person name="Syldatk C."/>
            <person name="Hausmann R."/>
            <person name="Lomprez F."/>
            <person name="Vandenbogaert M."/>
            <person name="Manuguerra J.C."/>
            <person name="Grimont P.A."/>
        </authorList>
    </citation>
    <scope>NUCLEOTIDE SEQUENCE [LARGE SCALE GENOMIC DNA]</scope>
    <source>
        <strain evidence="5 6">DSM 100043</strain>
    </source>
</reference>
<comment type="similarity">
    <text evidence="1">Belongs to the outer membrane porin (Opr) (TC 1.B.25) family.</text>
</comment>
<dbReference type="EMBL" id="MRWE01000006">
    <property type="protein sequence ID" value="ORJ26513.1"/>
    <property type="molecule type" value="Genomic_DNA"/>
</dbReference>
<feature type="chain" id="PRO_5012733005" description="Porin" evidence="4">
    <location>
        <begin position="21"/>
        <end position="423"/>
    </location>
</feature>
<dbReference type="PANTHER" id="PTHR34596:SF2">
    <property type="entry name" value="CHITOPORIN"/>
    <property type="match status" value="1"/>
</dbReference>
<dbReference type="RefSeq" id="WP_084912116.1">
    <property type="nucleotide sequence ID" value="NZ_CP049603.1"/>
</dbReference>
<organism evidence="5 6">
    <name type="scientific">Rouxiella badensis</name>
    <dbReference type="NCBI Taxonomy" id="1646377"/>
    <lineage>
        <taxon>Bacteria</taxon>
        <taxon>Pseudomonadati</taxon>
        <taxon>Pseudomonadota</taxon>
        <taxon>Gammaproteobacteria</taxon>
        <taxon>Enterobacterales</taxon>
        <taxon>Yersiniaceae</taxon>
        <taxon>Rouxiella</taxon>
    </lineage>
</organism>
<name>A0A1X0WIG4_9GAMM</name>
<evidence type="ECO:0000313" key="5">
    <source>
        <dbReference type="EMBL" id="ORJ26513.1"/>
    </source>
</evidence>
<protein>
    <recommendedName>
        <fullName evidence="7">Porin</fullName>
    </recommendedName>
</protein>
<dbReference type="InterPro" id="IPR005318">
    <property type="entry name" value="OM_porin_bac"/>
</dbReference>
<feature type="signal peptide" evidence="4">
    <location>
        <begin position="1"/>
        <end position="20"/>
    </location>
</feature>
<dbReference type="GO" id="GO:0016020">
    <property type="term" value="C:membrane"/>
    <property type="evidence" value="ECO:0007669"/>
    <property type="project" value="InterPro"/>
</dbReference>
<evidence type="ECO:0000256" key="2">
    <source>
        <dbReference type="ARBA" id="ARBA00022448"/>
    </source>
</evidence>
<evidence type="ECO:0008006" key="7">
    <source>
        <dbReference type="Google" id="ProtNLM"/>
    </source>
</evidence>